<keyword evidence="9" id="KW-1185">Reference proteome</keyword>
<feature type="domain" description="Release factor glutamine methyltransferase N-terminal" evidence="7">
    <location>
        <begin position="27"/>
        <end position="82"/>
    </location>
</feature>
<evidence type="ECO:0000313" key="9">
    <source>
        <dbReference type="Proteomes" id="UP000199452"/>
    </source>
</evidence>
<gene>
    <name evidence="8" type="ORF">SAMN05216323_102611</name>
</gene>
<evidence type="ECO:0000256" key="3">
    <source>
        <dbReference type="ARBA" id="ARBA00022679"/>
    </source>
</evidence>
<keyword evidence="2 8" id="KW-0489">Methyltransferase</keyword>
<dbReference type="InterPro" id="IPR029063">
    <property type="entry name" value="SAM-dependent_MTases_sf"/>
</dbReference>
<dbReference type="PROSITE" id="PS00092">
    <property type="entry name" value="N6_MTASE"/>
    <property type="match status" value="1"/>
</dbReference>
<dbReference type="STRING" id="1640674.SAMN05216323_102611"/>
<evidence type="ECO:0000259" key="7">
    <source>
        <dbReference type="Pfam" id="PF17827"/>
    </source>
</evidence>
<dbReference type="NCBIfam" id="TIGR00536">
    <property type="entry name" value="hemK_fam"/>
    <property type="match status" value="1"/>
</dbReference>
<dbReference type="PANTHER" id="PTHR18895">
    <property type="entry name" value="HEMK METHYLTRANSFERASE"/>
    <property type="match status" value="1"/>
</dbReference>
<dbReference type="GO" id="GO:0102559">
    <property type="term" value="F:peptide chain release factor N(5)-glutamine methyltransferase activity"/>
    <property type="evidence" value="ECO:0007669"/>
    <property type="project" value="UniProtKB-EC"/>
</dbReference>
<dbReference type="SUPFAM" id="SSF53335">
    <property type="entry name" value="S-adenosyl-L-methionine-dependent methyltransferases"/>
    <property type="match status" value="1"/>
</dbReference>
<dbReference type="NCBIfam" id="TIGR03534">
    <property type="entry name" value="RF_mod_PrmC"/>
    <property type="match status" value="1"/>
</dbReference>
<reference evidence="8 9" key="1">
    <citation type="submission" date="2016-09" db="EMBL/GenBank/DDBJ databases">
        <authorList>
            <person name="Capua I."/>
            <person name="De Benedictis P."/>
            <person name="Joannis T."/>
            <person name="Lombin L.H."/>
            <person name="Cattoli G."/>
        </authorList>
    </citation>
    <scope>NUCLEOTIDE SEQUENCE [LARGE SCALE GENOMIC DNA]</scope>
    <source>
        <strain evidence="8 9">A7P-90m</strain>
    </source>
</reference>
<dbReference type="OrthoDB" id="9800643at2"/>
<evidence type="ECO:0000256" key="2">
    <source>
        <dbReference type="ARBA" id="ARBA00022603"/>
    </source>
</evidence>
<keyword evidence="3 8" id="KW-0808">Transferase</keyword>
<dbReference type="InterPro" id="IPR002052">
    <property type="entry name" value="DNA_methylase_N6_adenine_CS"/>
</dbReference>
<dbReference type="GO" id="GO:0003676">
    <property type="term" value="F:nucleic acid binding"/>
    <property type="evidence" value="ECO:0007669"/>
    <property type="project" value="InterPro"/>
</dbReference>
<dbReference type="EC" id="2.1.1.297" evidence="1"/>
<dbReference type="CDD" id="cd02440">
    <property type="entry name" value="AdoMet_MTases"/>
    <property type="match status" value="1"/>
</dbReference>
<sequence>MLEKKTNTYLTAFNFVKNAVTPLYEEQEATAIAKRFLEDTLHISSYEIFLYPGHHVHEIGQALIESGTERLAKGEPLQYVIGKMEFIGVDFQVTPDVLIPRPETEELIWWIAADQQGKEITLLDVGTGSGCIAISLARMLPKAMVYATDISEKALALAKTNAERNKIKVQFIQNDILSNQANLPLDRFDIIVSNPPYITEKEKKVMHRNVLEHEPHLALFVPNDDPLRFYKAIASLASSYKNPGTIYLEINEAFGKETAELFSTLGFDTIIRKDINGKERMIRATPKD</sequence>
<keyword evidence="4" id="KW-0949">S-adenosyl-L-methionine</keyword>
<dbReference type="PANTHER" id="PTHR18895:SF74">
    <property type="entry name" value="MTRF1L RELEASE FACTOR GLUTAMINE METHYLTRANSFERASE"/>
    <property type="match status" value="1"/>
</dbReference>
<dbReference type="GO" id="GO:0032259">
    <property type="term" value="P:methylation"/>
    <property type="evidence" value="ECO:0007669"/>
    <property type="project" value="UniProtKB-KW"/>
</dbReference>
<organism evidence="8 9">
    <name type="scientific">Williamwhitmania taraxaci</name>
    <dbReference type="NCBI Taxonomy" id="1640674"/>
    <lineage>
        <taxon>Bacteria</taxon>
        <taxon>Pseudomonadati</taxon>
        <taxon>Bacteroidota</taxon>
        <taxon>Bacteroidia</taxon>
        <taxon>Bacteroidales</taxon>
        <taxon>Williamwhitmaniaceae</taxon>
        <taxon>Williamwhitmania</taxon>
    </lineage>
</organism>
<dbReference type="InterPro" id="IPR007848">
    <property type="entry name" value="Small_mtfrase_dom"/>
</dbReference>
<dbReference type="Gene3D" id="3.40.50.150">
    <property type="entry name" value="Vaccinia Virus protein VP39"/>
    <property type="match status" value="1"/>
</dbReference>
<feature type="domain" description="Methyltransferase small" evidence="6">
    <location>
        <begin position="119"/>
        <end position="209"/>
    </location>
</feature>
<evidence type="ECO:0000313" key="8">
    <source>
        <dbReference type="EMBL" id="SDC32742.1"/>
    </source>
</evidence>
<name>A0A1G6KNR1_9BACT</name>
<dbReference type="InterPro" id="IPR040758">
    <property type="entry name" value="PrmC_N"/>
</dbReference>
<proteinExistence type="predicted"/>
<evidence type="ECO:0000256" key="1">
    <source>
        <dbReference type="ARBA" id="ARBA00012771"/>
    </source>
</evidence>
<dbReference type="InterPro" id="IPR050320">
    <property type="entry name" value="N5-glutamine_MTase"/>
</dbReference>
<dbReference type="Pfam" id="PF17827">
    <property type="entry name" value="PrmC_N"/>
    <property type="match status" value="1"/>
</dbReference>
<evidence type="ECO:0000259" key="6">
    <source>
        <dbReference type="Pfam" id="PF05175"/>
    </source>
</evidence>
<dbReference type="EMBL" id="FMYP01000026">
    <property type="protein sequence ID" value="SDC32742.1"/>
    <property type="molecule type" value="Genomic_DNA"/>
</dbReference>
<evidence type="ECO:0000256" key="4">
    <source>
        <dbReference type="ARBA" id="ARBA00022691"/>
    </source>
</evidence>
<dbReference type="Gene3D" id="1.10.8.10">
    <property type="entry name" value="DNA helicase RuvA subunit, C-terminal domain"/>
    <property type="match status" value="1"/>
</dbReference>
<comment type="catalytic activity">
    <reaction evidence="5">
        <text>L-glutaminyl-[peptide chain release factor] + S-adenosyl-L-methionine = N(5)-methyl-L-glutaminyl-[peptide chain release factor] + S-adenosyl-L-homocysteine + H(+)</text>
        <dbReference type="Rhea" id="RHEA:42896"/>
        <dbReference type="Rhea" id="RHEA-COMP:10271"/>
        <dbReference type="Rhea" id="RHEA-COMP:10272"/>
        <dbReference type="ChEBI" id="CHEBI:15378"/>
        <dbReference type="ChEBI" id="CHEBI:30011"/>
        <dbReference type="ChEBI" id="CHEBI:57856"/>
        <dbReference type="ChEBI" id="CHEBI:59789"/>
        <dbReference type="ChEBI" id="CHEBI:61891"/>
        <dbReference type="EC" id="2.1.1.297"/>
    </reaction>
</comment>
<dbReference type="Pfam" id="PF05175">
    <property type="entry name" value="MTS"/>
    <property type="match status" value="1"/>
</dbReference>
<accession>A0A1G6KNR1</accession>
<evidence type="ECO:0000256" key="5">
    <source>
        <dbReference type="ARBA" id="ARBA00048391"/>
    </source>
</evidence>
<dbReference type="Proteomes" id="UP000199452">
    <property type="component" value="Unassembled WGS sequence"/>
</dbReference>
<dbReference type="InterPro" id="IPR019874">
    <property type="entry name" value="RF_methyltr_PrmC"/>
</dbReference>
<dbReference type="InterPro" id="IPR004556">
    <property type="entry name" value="HemK-like"/>
</dbReference>
<protein>
    <recommendedName>
        <fullName evidence="1">peptide chain release factor N(5)-glutamine methyltransferase</fullName>
        <ecNumber evidence="1">2.1.1.297</ecNumber>
    </recommendedName>
</protein>
<dbReference type="RefSeq" id="WP_092437870.1">
    <property type="nucleotide sequence ID" value="NZ_FMYP01000026.1"/>
</dbReference>
<dbReference type="AlphaFoldDB" id="A0A1G6KNR1"/>